<keyword evidence="4" id="KW-1185">Reference proteome</keyword>
<dbReference type="InterPro" id="IPR038595">
    <property type="entry name" value="LOR_sf"/>
</dbReference>
<dbReference type="InterPro" id="IPR007612">
    <property type="entry name" value="LOR"/>
</dbReference>
<proteinExistence type="inferred from homology"/>
<dbReference type="InterPro" id="IPR025659">
    <property type="entry name" value="Tubby-like_C"/>
</dbReference>
<dbReference type="Gene3D" id="2.40.160.200">
    <property type="entry name" value="LURP1-related"/>
    <property type="match status" value="1"/>
</dbReference>
<name>A0A1Y2AIV6_9FUNG</name>
<organism evidence="3 4">
    <name type="scientific">Neocallimastix californiae</name>
    <dbReference type="NCBI Taxonomy" id="1754190"/>
    <lineage>
        <taxon>Eukaryota</taxon>
        <taxon>Fungi</taxon>
        <taxon>Fungi incertae sedis</taxon>
        <taxon>Chytridiomycota</taxon>
        <taxon>Chytridiomycota incertae sedis</taxon>
        <taxon>Neocallimastigomycetes</taxon>
        <taxon>Neocallimastigales</taxon>
        <taxon>Neocallimastigaceae</taxon>
        <taxon>Neocallimastix</taxon>
    </lineage>
</organism>
<comment type="similarity">
    <text evidence="1">Belongs to the LOR family.</text>
</comment>
<feature type="region of interest" description="Disordered" evidence="2">
    <location>
        <begin position="256"/>
        <end position="279"/>
    </location>
</feature>
<feature type="non-terminal residue" evidence="3">
    <location>
        <position position="279"/>
    </location>
</feature>
<evidence type="ECO:0000256" key="2">
    <source>
        <dbReference type="SAM" id="MobiDB-lite"/>
    </source>
</evidence>
<dbReference type="Pfam" id="PF04525">
    <property type="entry name" value="LOR"/>
    <property type="match status" value="1"/>
</dbReference>
<dbReference type="EMBL" id="MCOG01000251">
    <property type="protein sequence ID" value="ORY22220.1"/>
    <property type="molecule type" value="Genomic_DNA"/>
</dbReference>
<evidence type="ECO:0000313" key="3">
    <source>
        <dbReference type="EMBL" id="ORY22220.1"/>
    </source>
</evidence>
<dbReference type="SUPFAM" id="SSF54518">
    <property type="entry name" value="Tubby C-terminal domain-like"/>
    <property type="match status" value="1"/>
</dbReference>
<dbReference type="Proteomes" id="UP000193920">
    <property type="component" value="Unassembled WGS sequence"/>
</dbReference>
<evidence type="ECO:0000313" key="4">
    <source>
        <dbReference type="Proteomes" id="UP000193920"/>
    </source>
</evidence>
<sequence length="279" mass="31090">MGYFKELYDKPIQPPTREFAVVGRKYISQSPKEYILERAKSSFAKYNLKVKGTDGIKYYKGKHKPSSSVICTLDNVPLLKIKESQEKKIRKDVYIGNDKSILVSQIKCRNSKSNYKISVKNLIRGEEEYLQMNSDRKLVVCGIFYGKEKEGAPLIAKIIRDNHTRTKCTLEIAPNVDIIFMMGLAAFFSDRFSYVNKRIRRRNKERLDFDSSDDDENNDNDDDNGDGDGNNGNDDNDYIDLGFHYGDCNTDGYGGFGEGWGDGGDGGGGDGGGGDGGGG</sequence>
<feature type="compositionally biased region" description="Acidic residues" evidence="2">
    <location>
        <begin position="210"/>
        <end position="226"/>
    </location>
</feature>
<protein>
    <submittedName>
        <fullName evidence="3">Uncharacterized protein</fullName>
    </submittedName>
</protein>
<feature type="region of interest" description="Disordered" evidence="2">
    <location>
        <begin position="208"/>
        <end position="233"/>
    </location>
</feature>
<dbReference type="AlphaFoldDB" id="A0A1Y2AIV6"/>
<accession>A0A1Y2AIV6</accession>
<reference evidence="3 4" key="1">
    <citation type="submission" date="2016-08" db="EMBL/GenBank/DDBJ databases">
        <title>A Parts List for Fungal Cellulosomes Revealed by Comparative Genomics.</title>
        <authorList>
            <consortium name="DOE Joint Genome Institute"/>
            <person name="Haitjema C.H."/>
            <person name="Gilmore S.P."/>
            <person name="Henske J.K."/>
            <person name="Solomon K.V."/>
            <person name="De Groot R."/>
            <person name="Kuo A."/>
            <person name="Mondo S.J."/>
            <person name="Salamov A.A."/>
            <person name="Labutti K."/>
            <person name="Zhao Z."/>
            <person name="Chiniquy J."/>
            <person name="Barry K."/>
            <person name="Brewer H.M."/>
            <person name="Purvine S.O."/>
            <person name="Wright A.T."/>
            <person name="Boxma B."/>
            <person name="Van Alen T."/>
            <person name="Hackstein J.H."/>
            <person name="Baker S.E."/>
            <person name="Grigoriev I.V."/>
            <person name="O'Malley M.A."/>
        </authorList>
    </citation>
    <scope>NUCLEOTIDE SEQUENCE [LARGE SCALE GENOMIC DNA]</scope>
    <source>
        <strain evidence="3 4">G1</strain>
    </source>
</reference>
<dbReference type="OrthoDB" id="97518at2759"/>
<comment type="caution">
    <text evidence="3">The sequence shown here is derived from an EMBL/GenBank/DDBJ whole genome shotgun (WGS) entry which is preliminary data.</text>
</comment>
<evidence type="ECO:0000256" key="1">
    <source>
        <dbReference type="ARBA" id="ARBA00005437"/>
    </source>
</evidence>
<gene>
    <name evidence="3" type="ORF">LY90DRAFT_707235</name>
</gene>